<organism evidence="2">
    <name type="scientific">uncultured Stenotrophomonas sp</name>
    <dbReference type="NCBI Taxonomy" id="165438"/>
    <lineage>
        <taxon>Bacteria</taxon>
        <taxon>Pseudomonadati</taxon>
        <taxon>Pseudomonadota</taxon>
        <taxon>Gammaproteobacteria</taxon>
        <taxon>Lysobacterales</taxon>
        <taxon>Lysobacteraceae</taxon>
        <taxon>Stenotrophomonas</taxon>
        <taxon>environmental samples</taxon>
    </lineage>
</organism>
<name>A0A1Y5Q0L4_9GAMM</name>
<reference evidence="2" key="1">
    <citation type="submission" date="2016-03" db="EMBL/GenBank/DDBJ databases">
        <authorList>
            <person name="Ploux O."/>
        </authorList>
    </citation>
    <scope>NUCLEOTIDE SEQUENCE</scope>
    <source>
        <strain evidence="2">UC10</strain>
    </source>
</reference>
<dbReference type="EMBL" id="FLTS01000001">
    <property type="protein sequence ID" value="SBV35770.1"/>
    <property type="molecule type" value="Genomic_DNA"/>
</dbReference>
<feature type="region of interest" description="Disordered" evidence="1">
    <location>
        <begin position="71"/>
        <end position="133"/>
    </location>
</feature>
<sequence>MRLRHLPGFLPTRRQPAFANADHGLKRDNSLNPLHFAALREVHEPAGAGTRLPALRRLVALLAAALSHRREKNFRERDSGHGRAKRPQAYGPGICADGRADPDPRVSVPAAPADSGCQQHDRTLRALQPRTRL</sequence>
<evidence type="ECO:0000313" key="2">
    <source>
        <dbReference type="EMBL" id="SBV35770.1"/>
    </source>
</evidence>
<dbReference type="AlphaFoldDB" id="A0A1Y5Q0L4"/>
<protein>
    <submittedName>
        <fullName evidence="2">Uncharacterized protein</fullName>
    </submittedName>
</protein>
<accession>A0A1Y5Q0L4</accession>
<evidence type="ECO:0000256" key="1">
    <source>
        <dbReference type="SAM" id="MobiDB-lite"/>
    </source>
</evidence>
<gene>
    <name evidence="2" type="ORF">STPYR_10700</name>
</gene>
<proteinExistence type="predicted"/>